<evidence type="ECO:0000313" key="9">
    <source>
        <dbReference type="EMBL" id="MFD0864122.1"/>
    </source>
</evidence>
<evidence type="ECO:0000256" key="6">
    <source>
        <dbReference type="ARBA" id="ARBA00023136"/>
    </source>
</evidence>
<feature type="transmembrane region" description="Helical" evidence="7">
    <location>
        <begin position="285"/>
        <end position="308"/>
    </location>
</feature>
<evidence type="ECO:0000256" key="3">
    <source>
        <dbReference type="ARBA" id="ARBA00022679"/>
    </source>
</evidence>
<feature type="transmembrane region" description="Helical" evidence="7">
    <location>
        <begin position="83"/>
        <end position="100"/>
    </location>
</feature>
<feature type="domain" description="Bacterial sugar transferase" evidence="8">
    <location>
        <begin position="281"/>
        <end position="462"/>
    </location>
</feature>
<feature type="transmembrane region" description="Helical" evidence="7">
    <location>
        <begin position="52"/>
        <end position="71"/>
    </location>
</feature>
<evidence type="ECO:0000259" key="8">
    <source>
        <dbReference type="Pfam" id="PF02397"/>
    </source>
</evidence>
<keyword evidence="5 7" id="KW-1133">Transmembrane helix</keyword>
<protein>
    <submittedName>
        <fullName evidence="9">Sugar transferase</fullName>
        <ecNumber evidence="9">2.7.8.-</ecNumber>
    </submittedName>
</protein>
<evidence type="ECO:0000256" key="5">
    <source>
        <dbReference type="ARBA" id="ARBA00022989"/>
    </source>
</evidence>
<dbReference type="Proteomes" id="UP001596978">
    <property type="component" value="Unassembled WGS sequence"/>
</dbReference>
<dbReference type="InterPro" id="IPR003362">
    <property type="entry name" value="Bact_transf"/>
</dbReference>
<proteinExistence type="inferred from homology"/>
<evidence type="ECO:0000256" key="2">
    <source>
        <dbReference type="ARBA" id="ARBA00006464"/>
    </source>
</evidence>
<keyword evidence="4 7" id="KW-0812">Transmembrane</keyword>
<dbReference type="GO" id="GO:0016740">
    <property type="term" value="F:transferase activity"/>
    <property type="evidence" value="ECO:0007669"/>
    <property type="project" value="UniProtKB-KW"/>
</dbReference>
<dbReference type="EMBL" id="JBHTJH010000025">
    <property type="protein sequence ID" value="MFD0864122.1"/>
    <property type="molecule type" value="Genomic_DNA"/>
</dbReference>
<dbReference type="Pfam" id="PF02397">
    <property type="entry name" value="Bac_transf"/>
    <property type="match status" value="1"/>
</dbReference>
<dbReference type="Gene3D" id="3.40.50.720">
    <property type="entry name" value="NAD(P)-binding Rossmann-like Domain"/>
    <property type="match status" value="1"/>
</dbReference>
<evidence type="ECO:0000256" key="1">
    <source>
        <dbReference type="ARBA" id="ARBA00004141"/>
    </source>
</evidence>
<organism evidence="9 10">
    <name type="scientific">Sungkyunkwania multivorans</name>
    <dbReference type="NCBI Taxonomy" id="1173618"/>
    <lineage>
        <taxon>Bacteria</taxon>
        <taxon>Pseudomonadati</taxon>
        <taxon>Bacteroidota</taxon>
        <taxon>Flavobacteriia</taxon>
        <taxon>Flavobacteriales</taxon>
        <taxon>Flavobacteriaceae</taxon>
        <taxon>Sungkyunkwania</taxon>
    </lineage>
</organism>
<name>A0ABW3D5C2_9FLAO</name>
<dbReference type="EC" id="2.7.8.-" evidence="9"/>
<keyword evidence="6 7" id="KW-0472">Membrane</keyword>
<evidence type="ECO:0000256" key="7">
    <source>
        <dbReference type="SAM" id="Phobius"/>
    </source>
</evidence>
<dbReference type="PANTHER" id="PTHR30576">
    <property type="entry name" value="COLANIC BIOSYNTHESIS UDP-GLUCOSE LIPID CARRIER TRANSFERASE"/>
    <property type="match status" value="1"/>
</dbReference>
<dbReference type="RefSeq" id="WP_386411172.1">
    <property type="nucleotide sequence ID" value="NZ_JBHTJH010000025.1"/>
</dbReference>
<dbReference type="NCBIfam" id="TIGR03025">
    <property type="entry name" value="EPS_sugtrans"/>
    <property type="match status" value="1"/>
</dbReference>
<gene>
    <name evidence="9" type="ORF">ACFQ1M_18045</name>
</gene>
<keyword evidence="3 9" id="KW-0808">Transferase</keyword>
<accession>A0ABW3D5C2</accession>
<sequence>MEELTRKSNIHFEISERKILLRIFDILSVVLGLVLVSNFFNFDYLSISPENWYWIIVLLLYLTIFANIFEWYDLQRSSRLDQILPNVVLATSITMLFYLLTPKLTPVLPENRLQILYFFLSITIPVILWRFAYVFFISKPRFYKRVLLIGSTYEVGVMYQAIKETTPSIHIAGYINTEIGNKDSIALKDVRQLNDKNLKALVKELGISELIIASNESDEMAKKLFDDLIDLLESGLPIREYTQVYEELTNRIPVQYIGKDFYRYFPFSRSNQNKLYLFYHRFMDILLSVIGLTITLAILPLIFLGNLVGNRGPLFYTQTRVGKYGAPFQIYKLRSMVVDAEKEGVQWAQQNDPRITAFGNFLRRSRLDELPQLINVLKGEMSIIGPRPERPEFVEALSKELPFYETRHVIKPGLTGWAQVSSDYGSSQEDSLHKLQYDLYYIKHRSFFLDASILVKTLSTVLFFRGR</sequence>
<evidence type="ECO:0000256" key="4">
    <source>
        <dbReference type="ARBA" id="ARBA00022692"/>
    </source>
</evidence>
<comment type="subcellular location">
    <subcellularLocation>
        <location evidence="1">Membrane</location>
        <topology evidence="1">Multi-pass membrane protein</topology>
    </subcellularLocation>
</comment>
<dbReference type="PANTHER" id="PTHR30576:SF0">
    <property type="entry name" value="UNDECAPRENYL-PHOSPHATE N-ACETYLGALACTOSAMINYL 1-PHOSPHATE TRANSFERASE-RELATED"/>
    <property type="match status" value="1"/>
</dbReference>
<reference evidence="10" key="1">
    <citation type="journal article" date="2019" name="Int. J. Syst. Evol. Microbiol.">
        <title>The Global Catalogue of Microorganisms (GCM) 10K type strain sequencing project: providing services to taxonomists for standard genome sequencing and annotation.</title>
        <authorList>
            <consortium name="The Broad Institute Genomics Platform"/>
            <consortium name="The Broad Institute Genome Sequencing Center for Infectious Disease"/>
            <person name="Wu L."/>
            <person name="Ma J."/>
        </authorList>
    </citation>
    <scope>NUCLEOTIDE SEQUENCE [LARGE SCALE GENOMIC DNA]</scope>
    <source>
        <strain evidence="10">CCUG 62952</strain>
    </source>
</reference>
<comment type="caution">
    <text evidence="9">The sequence shown here is derived from an EMBL/GenBank/DDBJ whole genome shotgun (WGS) entry which is preliminary data.</text>
</comment>
<evidence type="ECO:0000313" key="10">
    <source>
        <dbReference type="Proteomes" id="UP001596978"/>
    </source>
</evidence>
<feature type="transmembrane region" description="Helical" evidence="7">
    <location>
        <begin position="115"/>
        <end position="136"/>
    </location>
</feature>
<keyword evidence="10" id="KW-1185">Reference proteome</keyword>
<comment type="similarity">
    <text evidence="2">Belongs to the bacterial sugar transferase family.</text>
</comment>
<dbReference type="InterPro" id="IPR017475">
    <property type="entry name" value="EPS_sugar_tfrase"/>
</dbReference>
<feature type="transmembrane region" description="Helical" evidence="7">
    <location>
        <begin position="20"/>
        <end position="40"/>
    </location>
</feature>